<keyword evidence="3" id="KW-1185">Reference proteome</keyword>
<dbReference type="AlphaFoldDB" id="A0A4S2N658"/>
<name>A0A4S2N658_9PEZI</name>
<protein>
    <submittedName>
        <fullName evidence="2">Uncharacterized protein</fullName>
    </submittedName>
</protein>
<evidence type="ECO:0000313" key="2">
    <source>
        <dbReference type="EMBL" id="TGZ84717.1"/>
    </source>
</evidence>
<sequence length="688" mass="75353">MTAQRRRSKTLPGSWPLCKPGRNNIRERETKSTNTLENGHNILMLDTTTRKDDKSERITFKSSDIVASDTSDYFVAVGLGLPLGALKSGDLEARRFDDLEGGSTENLLEETACRLKKSPARDELPVHGVETHPDDYDYMIAVGLGLAHKETGTYGTRRITPFVNEVLTDALLEKDPGYSFPAEGHSETSGAKAKIKGTSSQGGPKQLTANKAPVSPLETRTPPTWSARPRMTLKPSTETTTVTHLEPFKINKSSETASRTVELGAIKSTTASEPEPGNPKDTNIIAKTKMSDTKSSIPRTSRASKYDQSTSSQSRISERKKHMASIYPESGTNARNTFDRHHDLFFRFTHLPSVESTMKKEPKSGDQPRRRRFRKPEFGTIEAILRLGIHGGDPRFVDYHRKMADLATGQLNDVLGGDGKTVTKPLYQAPSASGPGDVQGAANGMRIELQGASIDITLDGTSDENVALTTDLATAGAKAQAENGTKGVSKPNEEQIISTVVADSITMGKIASNPISTASTFEGNKLTQAMGSSSSSNMNNTASRTEAGINELASRCHSLLNQVPTSTDRITFDTILHRNPSLQANREVGEDVSISPHRNPARRLSKKHNKPFKKSESDPSSIQILKTLMGEQDSVTARRDYWLDELVQMRIRQGTKFSAKRWIKMKAANRIMVKLEKKASEVRESSVC</sequence>
<dbReference type="Proteomes" id="UP000298138">
    <property type="component" value="Unassembled WGS sequence"/>
</dbReference>
<dbReference type="EMBL" id="ML220112">
    <property type="protein sequence ID" value="TGZ84717.1"/>
    <property type="molecule type" value="Genomic_DNA"/>
</dbReference>
<organism evidence="2 3">
    <name type="scientific">Ascodesmis nigricans</name>
    <dbReference type="NCBI Taxonomy" id="341454"/>
    <lineage>
        <taxon>Eukaryota</taxon>
        <taxon>Fungi</taxon>
        <taxon>Dikarya</taxon>
        <taxon>Ascomycota</taxon>
        <taxon>Pezizomycotina</taxon>
        <taxon>Pezizomycetes</taxon>
        <taxon>Pezizales</taxon>
        <taxon>Ascodesmidaceae</taxon>
        <taxon>Ascodesmis</taxon>
    </lineage>
</organism>
<feature type="compositionally biased region" description="Basic residues" evidence="1">
    <location>
        <begin position="599"/>
        <end position="612"/>
    </location>
</feature>
<gene>
    <name evidence="2" type="ORF">EX30DRAFT_360720</name>
</gene>
<evidence type="ECO:0000256" key="1">
    <source>
        <dbReference type="SAM" id="MobiDB-lite"/>
    </source>
</evidence>
<feature type="compositionally biased region" description="Polar residues" evidence="1">
    <location>
        <begin position="293"/>
        <end position="315"/>
    </location>
</feature>
<feature type="region of interest" description="Disordered" evidence="1">
    <location>
        <begin position="586"/>
        <end position="619"/>
    </location>
</feature>
<proteinExistence type="predicted"/>
<accession>A0A4S2N658</accession>
<feature type="region of interest" description="Disordered" evidence="1">
    <location>
        <begin position="181"/>
        <end position="231"/>
    </location>
</feature>
<evidence type="ECO:0000313" key="3">
    <source>
        <dbReference type="Proteomes" id="UP000298138"/>
    </source>
</evidence>
<feature type="region of interest" description="Disordered" evidence="1">
    <location>
        <begin position="289"/>
        <end position="321"/>
    </location>
</feature>
<reference evidence="2 3" key="1">
    <citation type="submission" date="2019-04" db="EMBL/GenBank/DDBJ databases">
        <title>Comparative genomics and transcriptomics to analyze fruiting body development in filamentous ascomycetes.</title>
        <authorList>
            <consortium name="DOE Joint Genome Institute"/>
            <person name="Lutkenhaus R."/>
            <person name="Traeger S."/>
            <person name="Breuer J."/>
            <person name="Kuo A."/>
            <person name="Lipzen A."/>
            <person name="Pangilinan J."/>
            <person name="Dilworth D."/>
            <person name="Sandor L."/>
            <person name="Poggeler S."/>
            <person name="Barry K."/>
            <person name="Grigoriev I.V."/>
            <person name="Nowrousian M."/>
        </authorList>
    </citation>
    <scope>NUCLEOTIDE SEQUENCE [LARGE SCALE GENOMIC DNA]</scope>
    <source>
        <strain evidence="2 3">CBS 389.68</strain>
    </source>
</reference>
<feature type="compositionally biased region" description="Polar residues" evidence="1">
    <location>
        <begin position="197"/>
        <end position="209"/>
    </location>
</feature>
<dbReference type="InParanoid" id="A0A4S2N658"/>